<evidence type="ECO:0000313" key="2">
    <source>
        <dbReference type="Proteomes" id="UP000000343"/>
    </source>
</evidence>
<gene>
    <name evidence="1" type="ordered locus">AciX9_0505</name>
</gene>
<accession>E8WY38</accession>
<dbReference type="PaxDb" id="1198114-AciX9_0505"/>
<sequence>MRCEQVFRANDQIGNRYELCRLTARMTRRLHFVSGNTHDAIEDAFVRVGQPLPLVAELIQPVLPVAERL</sequence>
<proteinExistence type="predicted"/>
<reference evidence="2" key="1">
    <citation type="submission" date="2011-01" db="EMBL/GenBank/DDBJ databases">
        <title>Complete sequence of chromosome of Acidobacterium sp. MP5ACTX9.</title>
        <authorList>
            <consortium name="US DOE Joint Genome Institute"/>
            <person name="Lucas S."/>
            <person name="Copeland A."/>
            <person name="Lapidus A."/>
            <person name="Cheng J.-F."/>
            <person name="Goodwin L."/>
            <person name="Pitluck S."/>
            <person name="Teshima H."/>
            <person name="Detter J.C."/>
            <person name="Han C."/>
            <person name="Tapia R."/>
            <person name="Land M."/>
            <person name="Hauser L."/>
            <person name="Kyrpides N."/>
            <person name="Ivanova N."/>
            <person name="Ovchinnikova G."/>
            <person name="Pagani I."/>
            <person name="Rawat S.R."/>
            <person name="Mannisto M."/>
            <person name="Haggblom M.M."/>
            <person name="Woyke T."/>
        </authorList>
    </citation>
    <scope>NUCLEOTIDE SEQUENCE [LARGE SCALE GENOMIC DNA]</scope>
    <source>
        <strain evidence="2">MP5ACTX9</strain>
    </source>
</reference>
<name>E8WY38_GRATM</name>
<dbReference type="KEGG" id="acm:AciX9_0505"/>
<dbReference type="EMBL" id="CP002480">
    <property type="protein sequence ID" value="ADW67577.1"/>
    <property type="molecule type" value="Genomic_DNA"/>
</dbReference>
<evidence type="ECO:0000313" key="1">
    <source>
        <dbReference type="EMBL" id="ADW67577.1"/>
    </source>
</evidence>
<organism evidence="2">
    <name type="scientific">Granulicella tundricola (strain ATCC BAA-1859 / DSM 23138 / MP5ACTX9)</name>
    <dbReference type="NCBI Taxonomy" id="1198114"/>
    <lineage>
        <taxon>Bacteria</taxon>
        <taxon>Pseudomonadati</taxon>
        <taxon>Acidobacteriota</taxon>
        <taxon>Terriglobia</taxon>
        <taxon>Terriglobales</taxon>
        <taxon>Acidobacteriaceae</taxon>
        <taxon>Granulicella</taxon>
    </lineage>
</organism>
<dbReference type="RefSeq" id="WP_013578905.1">
    <property type="nucleotide sequence ID" value="NC_015064.1"/>
</dbReference>
<dbReference type="Proteomes" id="UP000000343">
    <property type="component" value="Chromosome"/>
</dbReference>
<keyword evidence="2" id="KW-1185">Reference proteome</keyword>
<dbReference type="eggNOG" id="ENOG502ZV97">
    <property type="taxonomic scope" value="Bacteria"/>
</dbReference>
<dbReference type="HOGENOM" id="CLU_2770113_0_0_0"/>
<dbReference type="AlphaFoldDB" id="E8WY38"/>
<protein>
    <submittedName>
        <fullName evidence="1">Uncharacterized protein</fullName>
    </submittedName>
</protein>